<feature type="chain" id="PRO_5045637405" evidence="1">
    <location>
        <begin position="21"/>
        <end position="210"/>
    </location>
</feature>
<gene>
    <name evidence="3" type="ORF">I5M27_02635</name>
</gene>
<dbReference type="Gene3D" id="1.20.1260.10">
    <property type="match status" value="2"/>
</dbReference>
<dbReference type="PROSITE" id="PS51257">
    <property type="entry name" value="PROKAR_LIPOPROTEIN"/>
    <property type="match status" value="1"/>
</dbReference>
<reference evidence="3 4" key="1">
    <citation type="submission" date="2020-12" db="EMBL/GenBank/DDBJ databases">
        <title>Bacterial novel species Adhaeribacter sp. BT258 isolated from soil.</title>
        <authorList>
            <person name="Jung H.-Y."/>
        </authorList>
    </citation>
    <scope>NUCLEOTIDE SEQUENCE [LARGE SCALE GENOMIC DNA]</scope>
    <source>
        <strain evidence="3 4">BT258</strain>
    </source>
</reference>
<feature type="domain" description="DUF305" evidence="2">
    <location>
        <begin position="63"/>
        <end position="204"/>
    </location>
</feature>
<keyword evidence="1" id="KW-0732">Signal</keyword>
<dbReference type="PANTHER" id="PTHR36933">
    <property type="entry name" value="SLL0788 PROTEIN"/>
    <property type="match status" value="1"/>
</dbReference>
<comment type="caution">
    <text evidence="3">The sequence shown here is derived from an EMBL/GenBank/DDBJ whole genome shotgun (WGS) entry which is preliminary data.</text>
</comment>
<evidence type="ECO:0000259" key="2">
    <source>
        <dbReference type="Pfam" id="PF03713"/>
    </source>
</evidence>
<organism evidence="3 4">
    <name type="scientific">Adhaeribacter terrigena</name>
    <dbReference type="NCBI Taxonomy" id="2793070"/>
    <lineage>
        <taxon>Bacteria</taxon>
        <taxon>Pseudomonadati</taxon>
        <taxon>Bacteroidota</taxon>
        <taxon>Cytophagia</taxon>
        <taxon>Cytophagales</taxon>
        <taxon>Hymenobacteraceae</taxon>
        <taxon>Adhaeribacter</taxon>
    </lineage>
</organism>
<accession>A0ABS1BXI6</accession>
<dbReference type="EMBL" id="JAEHFX010000001">
    <property type="protein sequence ID" value="MBK0401863.1"/>
    <property type="molecule type" value="Genomic_DNA"/>
</dbReference>
<dbReference type="InterPro" id="IPR005183">
    <property type="entry name" value="DUF305_CopM-like"/>
</dbReference>
<dbReference type="InterPro" id="IPR012347">
    <property type="entry name" value="Ferritin-like"/>
</dbReference>
<proteinExistence type="predicted"/>
<dbReference type="Proteomes" id="UP000644147">
    <property type="component" value="Unassembled WGS sequence"/>
</dbReference>
<dbReference type="Pfam" id="PF03713">
    <property type="entry name" value="DUF305"/>
    <property type="match status" value="1"/>
</dbReference>
<dbReference type="RefSeq" id="WP_200504465.1">
    <property type="nucleotide sequence ID" value="NZ_JAEHFX010000001.1"/>
</dbReference>
<evidence type="ECO:0000313" key="3">
    <source>
        <dbReference type="EMBL" id="MBK0401863.1"/>
    </source>
</evidence>
<keyword evidence="4" id="KW-1185">Reference proteome</keyword>
<dbReference type="PANTHER" id="PTHR36933:SF1">
    <property type="entry name" value="SLL0788 PROTEIN"/>
    <property type="match status" value="1"/>
</dbReference>
<evidence type="ECO:0000313" key="4">
    <source>
        <dbReference type="Proteomes" id="UP000644147"/>
    </source>
</evidence>
<evidence type="ECO:0000256" key="1">
    <source>
        <dbReference type="SAM" id="SignalP"/>
    </source>
</evidence>
<feature type="signal peptide" evidence="1">
    <location>
        <begin position="1"/>
        <end position="20"/>
    </location>
</feature>
<name>A0ABS1BXI6_9BACT</name>
<protein>
    <submittedName>
        <fullName evidence="3">DUF305 domain-containing protein</fullName>
    </submittedName>
</protein>
<sequence length="210" mass="23954">MKKIRLFTFLSLFCTVFFLGSCNNDDEEVEGLKLEAHDSNKMMTIMHEMMAQMMNSQMTAGPDHMYAMMMPMHHEGAIKMAEEEIANGTNAEMKAIAQRMKAAQEVEIQQFNAMLATIPTGTPDAEYNKKDKAAMDKMMRDKDLRVITGNTDHDFAQLMIPHHQSAIEMSYALLEHGSDPALKNMARKIIEDQNKELEELQTWLLVNKGY</sequence>